<dbReference type="PANTHER" id="PTHR19328:SF75">
    <property type="entry name" value="ALDOSE SUGAR DEHYDROGENASE YLII"/>
    <property type="match status" value="1"/>
</dbReference>
<dbReference type="EMBL" id="JAANOH010000001">
    <property type="protein sequence ID" value="MCZ2474546.1"/>
    <property type="molecule type" value="Genomic_DNA"/>
</dbReference>
<accession>A0ABT4JE48</accession>
<dbReference type="InterPro" id="IPR012938">
    <property type="entry name" value="Glc/Sorbosone_DH"/>
</dbReference>
<feature type="region of interest" description="Disordered" evidence="1">
    <location>
        <begin position="14"/>
        <end position="45"/>
    </location>
</feature>
<evidence type="ECO:0000313" key="4">
    <source>
        <dbReference type="Proteomes" id="UP001321186"/>
    </source>
</evidence>
<evidence type="ECO:0000256" key="1">
    <source>
        <dbReference type="SAM" id="MobiDB-lite"/>
    </source>
</evidence>
<proteinExistence type="predicted"/>
<evidence type="ECO:0000313" key="3">
    <source>
        <dbReference type="EMBL" id="MCZ2474546.1"/>
    </source>
</evidence>
<sequence length="417" mass="44416">MVLASCKKLPEGIPSNSIGISPGGNTDSNSGTTDGTGGTLPPVETLPKNAPNYLPAFAGQTRVIGLKTAKAFQSTILTSELRAPWGIVSLPDGRFLITEKAAGRMRIVSPTGTVSAAIMGIPPVNSGNQGGLLGLCIDPQFATNRMVYWVFSENVTGGTTTSVAKGRLANNETSLENVSIIYRASPSSNSSGHYGGRIIFDATGNLLVSIGERLNGNTRQMAQSVTASLGKVIRITTQGEPSPGNPKFTGNGALPELYSMGHRNPQGLALHPISGDVWLGEFGPRGGDEINRIQAAHNYGWPTITYGLEYSGQPVGAGIQQQVGLEQPVYYWDPVVSPSGMTFYTGDLIPEWKNNLFVACLSGMHLVRLVIENNKVIGEERLLANQNQRFRDITVGRDGALYAITDQGRLYKIGLNN</sequence>
<dbReference type="InterPro" id="IPR011042">
    <property type="entry name" value="6-blade_b-propeller_TolB-like"/>
</dbReference>
<organism evidence="3 4">
    <name type="scientific">Aquirufa ecclesiirivi</name>
    <dbReference type="NCBI Taxonomy" id="2715124"/>
    <lineage>
        <taxon>Bacteria</taxon>
        <taxon>Pseudomonadati</taxon>
        <taxon>Bacteroidota</taxon>
        <taxon>Cytophagia</taxon>
        <taxon>Cytophagales</taxon>
        <taxon>Flectobacillaceae</taxon>
        <taxon>Aquirufa</taxon>
    </lineage>
</organism>
<gene>
    <name evidence="3" type="ORF">G9H61_03765</name>
</gene>
<protein>
    <submittedName>
        <fullName evidence="3">PQQ-dependent sugar dehydrogenase</fullName>
    </submittedName>
</protein>
<dbReference type="SUPFAM" id="SSF50952">
    <property type="entry name" value="Soluble quinoprotein glucose dehydrogenase"/>
    <property type="match status" value="1"/>
</dbReference>
<dbReference type="Gene3D" id="2.120.10.30">
    <property type="entry name" value="TolB, C-terminal domain"/>
    <property type="match status" value="1"/>
</dbReference>
<reference evidence="3 4" key="1">
    <citation type="submission" date="2020-03" db="EMBL/GenBank/DDBJ databases">
        <authorList>
            <person name="Pitt A."/>
            <person name="Hahn M.W."/>
        </authorList>
    </citation>
    <scope>NUCLEOTIDE SEQUENCE [LARGE SCALE GENOMIC DNA]</scope>
    <source>
        <strain evidence="3 4">5A-MARBSE</strain>
    </source>
</reference>
<feature type="domain" description="Glucose/Sorbosone dehydrogenase" evidence="2">
    <location>
        <begin position="81"/>
        <end position="411"/>
    </location>
</feature>
<dbReference type="Proteomes" id="UP001321186">
    <property type="component" value="Unassembled WGS sequence"/>
</dbReference>
<evidence type="ECO:0000259" key="2">
    <source>
        <dbReference type="Pfam" id="PF07995"/>
    </source>
</evidence>
<name>A0ABT4JE48_9BACT</name>
<keyword evidence="4" id="KW-1185">Reference proteome</keyword>
<feature type="compositionally biased region" description="Low complexity" evidence="1">
    <location>
        <begin position="23"/>
        <end position="33"/>
    </location>
</feature>
<dbReference type="InterPro" id="IPR011041">
    <property type="entry name" value="Quinoprot_gluc/sorb_DH_b-prop"/>
</dbReference>
<dbReference type="PANTHER" id="PTHR19328">
    <property type="entry name" value="HEDGEHOG-INTERACTING PROTEIN"/>
    <property type="match status" value="1"/>
</dbReference>
<comment type="caution">
    <text evidence="3">The sequence shown here is derived from an EMBL/GenBank/DDBJ whole genome shotgun (WGS) entry which is preliminary data.</text>
</comment>
<dbReference type="Pfam" id="PF07995">
    <property type="entry name" value="GSDH"/>
    <property type="match status" value="1"/>
</dbReference>